<dbReference type="CDD" id="cd07572">
    <property type="entry name" value="nit"/>
    <property type="match status" value="1"/>
</dbReference>
<dbReference type="PhylomeDB" id="A0A0W0EMC8"/>
<evidence type="ECO:0000313" key="3">
    <source>
        <dbReference type="Proteomes" id="UP000054886"/>
    </source>
</evidence>
<dbReference type="GO" id="GO:0043605">
    <property type="term" value="P:amide catabolic process"/>
    <property type="evidence" value="ECO:0007669"/>
    <property type="project" value="EnsemblFungi"/>
</dbReference>
<evidence type="ECO:0000256" key="1">
    <source>
        <dbReference type="ARBA" id="ARBA00022801"/>
    </source>
</evidence>
<dbReference type="PROSITE" id="PS01227">
    <property type="entry name" value="UPF0012"/>
    <property type="match status" value="1"/>
</dbReference>
<organism evidence="2 3">
    <name type="scientific">Candida glabrata</name>
    <name type="common">Yeast</name>
    <name type="synonym">Torulopsis glabrata</name>
    <dbReference type="NCBI Taxonomy" id="5478"/>
    <lineage>
        <taxon>Eukaryota</taxon>
        <taxon>Fungi</taxon>
        <taxon>Dikarya</taxon>
        <taxon>Ascomycota</taxon>
        <taxon>Saccharomycotina</taxon>
        <taxon>Saccharomycetes</taxon>
        <taxon>Saccharomycetales</taxon>
        <taxon>Saccharomycetaceae</taxon>
        <taxon>Nakaseomyces</taxon>
    </lineage>
</organism>
<dbReference type="VEuPathDB" id="FungiDB:GVI51_G01067"/>
<name>A0A0W0EMC8_CANGB</name>
<dbReference type="PROSITE" id="PS50263">
    <property type="entry name" value="CN_HYDROLASE"/>
    <property type="match status" value="1"/>
</dbReference>
<dbReference type="VEuPathDB" id="FungiDB:B1J91_G01210g"/>
<dbReference type="GO" id="GO:0050152">
    <property type="term" value="F:omega-amidase activity"/>
    <property type="evidence" value="ECO:0007669"/>
    <property type="project" value="TreeGrafter"/>
</dbReference>
<dbReference type="VEuPathDB" id="FungiDB:GW608_G01067"/>
<evidence type="ECO:0000313" key="2">
    <source>
        <dbReference type="EMBL" id="KTB07598.1"/>
    </source>
</evidence>
<accession>A0A0W0EMC8</accession>
<gene>
    <name evidence="2" type="ORF">AO440_001533</name>
</gene>
<dbReference type="GO" id="GO:0005739">
    <property type="term" value="C:mitochondrion"/>
    <property type="evidence" value="ECO:0007669"/>
    <property type="project" value="TreeGrafter"/>
</dbReference>
<dbReference type="GO" id="GO:0006541">
    <property type="term" value="P:glutamine metabolic process"/>
    <property type="evidence" value="ECO:0007669"/>
    <property type="project" value="TreeGrafter"/>
</dbReference>
<dbReference type="PANTHER" id="PTHR23088">
    <property type="entry name" value="NITRILASE-RELATED"/>
    <property type="match status" value="1"/>
</dbReference>
<comment type="caution">
    <text evidence="2">The sequence shown here is derived from an EMBL/GenBank/DDBJ whole genome shotgun (WGS) entry which is preliminary data.</text>
</comment>
<dbReference type="InterPro" id="IPR045254">
    <property type="entry name" value="Nit1/2_C-N_Hydrolase"/>
</dbReference>
<dbReference type="InterPro" id="IPR036526">
    <property type="entry name" value="C-N_Hydrolase_sf"/>
</dbReference>
<dbReference type="GO" id="GO:0006107">
    <property type="term" value="P:oxaloacetate metabolic process"/>
    <property type="evidence" value="ECO:0007669"/>
    <property type="project" value="TreeGrafter"/>
</dbReference>
<dbReference type="VEuPathDB" id="FungiDB:GWK60_G01067"/>
<keyword evidence="1 2" id="KW-0378">Hydrolase</keyword>
<dbReference type="Pfam" id="PF00795">
    <property type="entry name" value="CN_hydrolase"/>
    <property type="match status" value="1"/>
</dbReference>
<dbReference type="InterPro" id="IPR001110">
    <property type="entry name" value="UPF0012_CS"/>
</dbReference>
<dbReference type="SUPFAM" id="SSF56317">
    <property type="entry name" value="Carbon-nitrogen hydrolase"/>
    <property type="match status" value="1"/>
</dbReference>
<dbReference type="VEuPathDB" id="FungiDB:CAGL0G01210g"/>
<dbReference type="AlphaFoldDB" id="A0A0W0EMC8"/>
<proteinExistence type="predicted"/>
<dbReference type="Gene3D" id="3.60.110.10">
    <property type="entry name" value="Carbon-nitrogen hydrolase"/>
    <property type="match status" value="1"/>
</dbReference>
<dbReference type="EMBL" id="LLZZ01000107">
    <property type="protein sequence ID" value="KTB07598.1"/>
    <property type="molecule type" value="Genomic_DNA"/>
</dbReference>
<sequence>MSYILKSKVKVALIQLVGSTPDKLANLKHAKALIDNAMQREPETKIVVLPECFNSPYDVTQFAKYSEVIEDPEAPSVNILKEIAKTHAITLIGGSIPERDPANDNIYNTCLIINEEGSIIAKHRKLHLFDIDIPNKITFKESITLTGGDKVTMVDTKYGKIGVGICYDLRFPEMAMIAARKGAFAMIYPGAFNTVTGPLHWQLLARARSVDNQIYTLLCSPARVPGSPYQAWGHSLCSDPSGKILCEADINEETLFIDLDPEVIETTRGGIPITTQRRFDVYPDVSSK</sequence>
<dbReference type="InterPro" id="IPR003010">
    <property type="entry name" value="C-N_Hydrolase"/>
</dbReference>
<dbReference type="Proteomes" id="UP000054886">
    <property type="component" value="Unassembled WGS sequence"/>
</dbReference>
<dbReference type="PANTHER" id="PTHR23088:SF30">
    <property type="entry name" value="OMEGA-AMIDASE NIT2"/>
    <property type="match status" value="1"/>
</dbReference>
<dbReference type="GO" id="GO:0006528">
    <property type="term" value="P:asparagine metabolic process"/>
    <property type="evidence" value="ECO:0007669"/>
    <property type="project" value="TreeGrafter"/>
</dbReference>
<protein>
    <submittedName>
        <fullName evidence="2">Putative hydrolase NIT3</fullName>
    </submittedName>
</protein>
<reference evidence="2 3" key="1">
    <citation type="submission" date="2015-10" db="EMBL/GenBank/DDBJ databases">
        <title>Draft genomes sequences of Candida glabrata isolates 1A, 1B, 2A, 2B, 3A and 3B.</title>
        <authorList>
            <person name="Haavelsrud O.E."/>
            <person name="Gaustad P."/>
        </authorList>
    </citation>
    <scope>NUCLEOTIDE SEQUENCE [LARGE SCALE GENOMIC DNA]</scope>
    <source>
        <strain evidence="2">910700640</strain>
    </source>
</reference>